<dbReference type="PANTHER" id="PTHR20275:SF0">
    <property type="entry name" value="NAD KINASE"/>
    <property type="match status" value="1"/>
</dbReference>
<dbReference type="eggNOG" id="COG0061">
    <property type="taxonomic scope" value="Bacteria"/>
</dbReference>
<dbReference type="AlphaFoldDB" id="Q8EVU9"/>
<keyword evidence="8" id="KW-1185">Reference proteome</keyword>
<comment type="cofactor">
    <cofactor evidence="6">
        <name>a divalent metal cation</name>
        <dbReference type="ChEBI" id="CHEBI:60240"/>
    </cofactor>
</comment>
<keyword evidence="3 6" id="KW-0521">NADP</keyword>
<evidence type="ECO:0000313" key="8">
    <source>
        <dbReference type="Proteomes" id="UP000002522"/>
    </source>
</evidence>
<evidence type="ECO:0000256" key="3">
    <source>
        <dbReference type="ARBA" id="ARBA00022857"/>
    </source>
</evidence>
<dbReference type="Gene3D" id="3.40.50.10330">
    <property type="entry name" value="Probable inorganic polyphosphate/atp-NAD kinase, domain 1"/>
    <property type="match status" value="1"/>
</dbReference>
<dbReference type="InterPro" id="IPR016064">
    <property type="entry name" value="NAD/diacylglycerol_kinase_sf"/>
</dbReference>
<dbReference type="RefSeq" id="WP_011077284.1">
    <property type="nucleotide sequence ID" value="NC_004432.1"/>
</dbReference>
<feature type="binding site" evidence="6">
    <location>
        <position position="136"/>
    </location>
    <ligand>
        <name>NAD(+)</name>
        <dbReference type="ChEBI" id="CHEBI:57540"/>
    </ligand>
</feature>
<dbReference type="Pfam" id="PF20143">
    <property type="entry name" value="NAD_kinase_C"/>
    <property type="match status" value="1"/>
</dbReference>
<dbReference type="SUPFAM" id="SSF111331">
    <property type="entry name" value="NAD kinase/diacylglycerol kinase-like"/>
    <property type="match status" value="1"/>
</dbReference>
<evidence type="ECO:0000256" key="2">
    <source>
        <dbReference type="ARBA" id="ARBA00022777"/>
    </source>
</evidence>
<comment type="subcellular location">
    <subcellularLocation>
        <location evidence="6">Cytoplasm</location>
    </subcellularLocation>
</comment>
<dbReference type="GO" id="GO:0046872">
    <property type="term" value="F:metal ion binding"/>
    <property type="evidence" value="ECO:0007669"/>
    <property type="project" value="UniProtKB-UniRule"/>
</dbReference>
<dbReference type="HAMAP" id="MF_00361">
    <property type="entry name" value="NAD_kinase"/>
    <property type="match status" value="1"/>
</dbReference>
<dbReference type="InterPro" id="IPR017438">
    <property type="entry name" value="ATP-NAD_kinase_N"/>
</dbReference>
<dbReference type="KEGG" id="mpe:MYPE4600"/>
<dbReference type="GO" id="GO:0005524">
    <property type="term" value="F:ATP binding"/>
    <property type="evidence" value="ECO:0007669"/>
    <property type="project" value="UniProtKB-KW"/>
</dbReference>
<comment type="similarity">
    <text evidence="6">Belongs to the NAD kinase family.</text>
</comment>
<dbReference type="STRING" id="272633.gene:10731576"/>
<keyword evidence="4 6" id="KW-0520">NAD</keyword>
<evidence type="ECO:0000256" key="6">
    <source>
        <dbReference type="HAMAP-Rule" id="MF_00361"/>
    </source>
</evidence>
<dbReference type="GO" id="GO:0006741">
    <property type="term" value="P:NADP+ biosynthetic process"/>
    <property type="evidence" value="ECO:0007669"/>
    <property type="project" value="UniProtKB-UniRule"/>
</dbReference>
<keyword evidence="6" id="KW-0963">Cytoplasm</keyword>
<dbReference type="PANTHER" id="PTHR20275">
    <property type="entry name" value="NAD KINASE"/>
    <property type="match status" value="1"/>
</dbReference>
<dbReference type="GO" id="GO:0019674">
    <property type="term" value="P:NAD+ metabolic process"/>
    <property type="evidence" value="ECO:0007669"/>
    <property type="project" value="InterPro"/>
</dbReference>
<dbReference type="Proteomes" id="UP000002522">
    <property type="component" value="Chromosome"/>
</dbReference>
<dbReference type="EMBL" id="BA000026">
    <property type="protein sequence ID" value="BAC44250.1"/>
    <property type="molecule type" value="Genomic_DNA"/>
</dbReference>
<keyword evidence="6" id="KW-0067">ATP-binding</keyword>
<dbReference type="InParanoid" id="Q8EVU9"/>
<comment type="caution">
    <text evidence="6">Lacks conserved residue(s) required for the propagation of feature annotation.</text>
</comment>
<sequence length="254" mass="29327">MKRYFIIDNGSSKSIALRKKFESLITEEWTYSEDDYEYVFIIGGDGTFLRNRNKYLDKKVVVINGGNLGYFSHFNRDNLNTIFDKVENDSLFFSPLEIEVLVNGKQFFCINEILIRSDKVLNAKVYINNTLLENFKGTGIMVATPWGSTAHAKNVGGAIVDPNLNLVQFIEVEPLTQKRYSSLKSPFILSYENKIILKSKENCHASIILDGTKIEELYNDNLTIKFNYAKFKMFKPDCKKGYIKKLRDSFIRDK</sequence>
<feature type="active site" description="Proton acceptor" evidence="6">
    <location>
        <position position="45"/>
    </location>
</feature>
<organism evidence="7 8">
    <name type="scientific">Malacoplasma penetrans (strain HF-2)</name>
    <name type="common">Mycoplasma penetrans</name>
    <dbReference type="NCBI Taxonomy" id="272633"/>
    <lineage>
        <taxon>Bacteria</taxon>
        <taxon>Bacillati</taxon>
        <taxon>Mycoplasmatota</taxon>
        <taxon>Mycoplasmoidales</taxon>
        <taxon>Mycoplasmoidaceae</taxon>
        <taxon>Malacoplasma</taxon>
    </lineage>
</organism>
<feature type="binding site" evidence="6">
    <location>
        <position position="50"/>
    </location>
    <ligand>
        <name>NAD(+)</name>
        <dbReference type="ChEBI" id="CHEBI:57540"/>
    </ligand>
</feature>
<evidence type="ECO:0000256" key="5">
    <source>
        <dbReference type="ARBA" id="ARBA00047925"/>
    </source>
</evidence>
<dbReference type="EC" id="2.7.1.23" evidence="6"/>
<dbReference type="FunCoup" id="Q8EVU9">
    <property type="interactions" value="233"/>
</dbReference>
<protein>
    <recommendedName>
        <fullName evidence="6">NAD kinase</fullName>
        <ecNumber evidence="6">2.7.1.23</ecNumber>
    </recommendedName>
    <alternativeName>
        <fullName evidence="6">ATP-dependent NAD kinase</fullName>
    </alternativeName>
</protein>
<feature type="binding site" evidence="6">
    <location>
        <begin position="45"/>
        <end position="46"/>
    </location>
    <ligand>
        <name>NAD(+)</name>
        <dbReference type="ChEBI" id="CHEBI:57540"/>
    </ligand>
</feature>
<dbReference type="HOGENOM" id="CLU_008831_0_3_14"/>
<gene>
    <name evidence="6" type="primary">nadK</name>
    <name evidence="7" type="ordered locus">MYPE4600</name>
</gene>
<keyword evidence="2 6" id="KW-0418">Kinase</keyword>
<dbReference type="GO" id="GO:0003951">
    <property type="term" value="F:NAD+ kinase activity"/>
    <property type="evidence" value="ECO:0007669"/>
    <property type="project" value="UniProtKB-UniRule"/>
</dbReference>
<name>Q8EVU9_MALP2</name>
<accession>Q8EVU9</accession>
<evidence type="ECO:0000256" key="4">
    <source>
        <dbReference type="ARBA" id="ARBA00023027"/>
    </source>
</evidence>
<feature type="binding site" evidence="6">
    <location>
        <begin position="111"/>
        <end position="112"/>
    </location>
    <ligand>
        <name>NAD(+)</name>
        <dbReference type="ChEBI" id="CHEBI:57540"/>
    </ligand>
</feature>
<dbReference type="GO" id="GO:0051287">
    <property type="term" value="F:NAD binding"/>
    <property type="evidence" value="ECO:0007669"/>
    <property type="project" value="UniProtKB-ARBA"/>
</dbReference>
<evidence type="ECO:0000256" key="1">
    <source>
        <dbReference type="ARBA" id="ARBA00022679"/>
    </source>
</evidence>
<comment type="catalytic activity">
    <reaction evidence="5 6">
        <text>NAD(+) + ATP = ADP + NADP(+) + H(+)</text>
        <dbReference type="Rhea" id="RHEA:18629"/>
        <dbReference type="ChEBI" id="CHEBI:15378"/>
        <dbReference type="ChEBI" id="CHEBI:30616"/>
        <dbReference type="ChEBI" id="CHEBI:57540"/>
        <dbReference type="ChEBI" id="CHEBI:58349"/>
        <dbReference type="ChEBI" id="CHEBI:456216"/>
        <dbReference type="EC" id="2.7.1.23"/>
    </reaction>
</comment>
<proteinExistence type="inferred from homology"/>
<keyword evidence="1 6" id="KW-0808">Transferase</keyword>
<dbReference type="GO" id="GO:0005737">
    <property type="term" value="C:cytoplasm"/>
    <property type="evidence" value="ECO:0007669"/>
    <property type="project" value="UniProtKB-SubCell"/>
</dbReference>
<reference evidence="7 8" key="1">
    <citation type="journal article" date="2002" name="Nucleic Acids Res.">
        <title>The complete genomic sequence of Mycoplasma penetrans, an intracellular bacterial pathogen in humans.</title>
        <authorList>
            <person name="Sasaki Y."/>
            <person name="Ishikawa J."/>
            <person name="Yamashita A."/>
            <person name="Oshima K."/>
            <person name="Kenri T."/>
            <person name="Furuya K."/>
            <person name="Yoshino C."/>
            <person name="Horino A."/>
            <person name="Shiba T."/>
            <person name="Sasaki T."/>
            <person name="Hattori M."/>
        </authorList>
    </citation>
    <scope>NUCLEOTIDE SEQUENCE [LARGE SCALE GENOMIC DNA]</scope>
    <source>
        <strain evidence="7 8">HF-2</strain>
    </source>
</reference>
<keyword evidence="6" id="KW-0547">Nucleotide-binding</keyword>
<comment type="function">
    <text evidence="6">Involved in the regulation of the intracellular balance of NAD and NADP, and is a key enzyme in the biosynthesis of NADP. Catalyzes specifically the phosphorylation on 2'-hydroxyl of the adenosine moiety of NAD to yield NADP.</text>
</comment>
<dbReference type="InterPro" id="IPR017437">
    <property type="entry name" value="ATP-NAD_kinase_PpnK-typ_C"/>
</dbReference>
<dbReference type="InterPro" id="IPR002504">
    <property type="entry name" value="NADK"/>
</dbReference>
<evidence type="ECO:0000313" key="7">
    <source>
        <dbReference type="EMBL" id="BAC44250.1"/>
    </source>
</evidence>
<dbReference type="Gene3D" id="2.60.200.30">
    <property type="entry name" value="Probable inorganic polyphosphate/atp-NAD kinase, domain 2"/>
    <property type="match status" value="1"/>
</dbReference>